<keyword evidence="5" id="KW-1185">Reference proteome</keyword>
<dbReference type="PANTHER" id="PTHR10824:SF4">
    <property type="entry name" value="ACYL-COENZYME A THIOESTERASE 1-LIKE"/>
    <property type="match status" value="1"/>
</dbReference>
<proteinExistence type="inferred from homology"/>
<dbReference type="InterPro" id="IPR042490">
    <property type="entry name" value="Thio_Ohase/BAAT_N"/>
</dbReference>
<evidence type="ECO:0000259" key="3">
    <source>
        <dbReference type="Pfam" id="PF08840"/>
    </source>
</evidence>
<reference evidence="4 5" key="1">
    <citation type="submission" date="2021-01" db="EMBL/GenBank/DDBJ databases">
        <title>Whole genome shotgun sequence of Verrucosispora lutea NBRC 106530.</title>
        <authorList>
            <person name="Komaki H."/>
            <person name="Tamura T."/>
        </authorList>
    </citation>
    <scope>NUCLEOTIDE SEQUENCE [LARGE SCALE GENOMIC DNA]</scope>
    <source>
        <strain evidence="4 5">NBRC 106530</strain>
    </source>
</reference>
<evidence type="ECO:0000256" key="1">
    <source>
        <dbReference type="ARBA" id="ARBA00006538"/>
    </source>
</evidence>
<dbReference type="InterPro" id="IPR006862">
    <property type="entry name" value="Thio_Ohase/aa_AcTrfase"/>
</dbReference>
<comment type="caution">
    <text evidence="4">The sequence shown here is derived from an EMBL/GenBank/DDBJ whole genome shotgun (WGS) entry which is preliminary data.</text>
</comment>
<feature type="domain" description="Acyl-CoA thioester hydrolase/bile acid-CoA amino acid N-acetyltransferase" evidence="2">
    <location>
        <begin position="48"/>
        <end position="169"/>
    </location>
</feature>
<dbReference type="SUPFAM" id="SSF53474">
    <property type="entry name" value="alpha/beta-Hydrolases"/>
    <property type="match status" value="1"/>
</dbReference>
<feature type="domain" description="BAAT/Acyl-CoA thioester hydrolase C-terminal" evidence="3">
    <location>
        <begin position="315"/>
        <end position="410"/>
    </location>
</feature>
<sequence length="413" mass="43628">MSSRSKTYRILSAVVAGLLLATLLVGDRGRGGSPRLRLDVAPAVALADQPLRVRVTGLAAGEPVVVAAEAHDHSGHRWRAAATFVADANGVVDVSRDAPVKGSYSGVDPMGLFWSMDPPDGDVSYFAPFWPHVRRDFAVRLSAEGGGREPAVVTVRRDWTAGEVSFTELTPTTHGVRGMLVLPPPEVPRRSGVLWVGGSEGGVGGLYDAPLLASRGHPVLCLAYFGAPGLPDSLHDIPLEYFATAAELVAPYSDGEVAVMSYSRGTEAALLLAQQRPDLVRAVVVYAPSSVVHLDYPYTGAPAWTYRGRPVPTGRIPVDRIDGPVLAVAGEDDQLWDAPTYAAELLLALGGGPPHRALFYPDAGHGVGTFPYLPSKTVHRARTGVYAHGGTRAGDAAARRDGWSEVLAFLGAL</sequence>
<name>A0ABQ4IT96_9ACTN</name>
<comment type="similarity">
    <text evidence="1">Belongs to the C/M/P thioester hydrolase family.</text>
</comment>
<dbReference type="InterPro" id="IPR016662">
    <property type="entry name" value="Acyl-CoA_thioEstase_long-chain"/>
</dbReference>
<dbReference type="Gene3D" id="3.40.50.1820">
    <property type="entry name" value="alpha/beta hydrolase"/>
    <property type="match status" value="1"/>
</dbReference>
<dbReference type="Gene3D" id="2.60.40.2240">
    <property type="entry name" value="Acyl-CoA thioester hydrolase/BAAT N-terminal domain"/>
    <property type="match status" value="1"/>
</dbReference>
<dbReference type="PANTHER" id="PTHR10824">
    <property type="entry name" value="ACYL-COENZYME A THIOESTERASE-RELATED"/>
    <property type="match status" value="1"/>
</dbReference>
<evidence type="ECO:0000313" key="5">
    <source>
        <dbReference type="Proteomes" id="UP000643165"/>
    </source>
</evidence>
<dbReference type="Pfam" id="PF04775">
    <property type="entry name" value="Bile_Hydr_Trans"/>
    <property type="match status" value="1"/>
</dbReference>
<accession>A0ABQ4IT96</accession>
<dbReference type="Pfam" id="PF08840">
    <property type="entry name" value="BAAT_C"/>
    <property type="match status" value="1"/>
</dbReference>
<dbReference type="Proteomes" id="UP000643165">
    <property type="component" value="Unassembled WGS sequence"/>
</dbReference>
<dbReference type="InterPro" id="IPR029058">
    <property type="entry name" value="AB_hydrolase_fold"/>
</dbReference>
<keyword evidence="4" id="KW-0378">Hydrolase</keyword>
<evidence type="ECO:0000259" key="2">
    <source>
        <dbReference type="Pfam" id="PF04775"/>
    </source>
</evidence>
<protein>
    <submittedName>
        <fullName evidence="4">Palmitoyl-CoA hydrolase</fullName>
    </submittedName>
</protein>
<dbReference type="PIRSF" id="PIRSF016521">
    <property type="entry name" value="Acyl-CoA_hydro"/>
    <property type="match status" value="1"/>
</dbReference>
<dbReference type="InterPro" id="IPR014940">
    <property type="entry name" value="BAAT_C"/>
</dbReference>
<dbReference type="GO" id="GO:0016787">
    <property type="term" value="F:hydrolase activity"/>
    <property type="evidence" value="ECO:0007669"/>
    <property type="project" value="UniProtKB-KW"/>
</dbReference>
<dbReference type="EMBL" id="BOPB01000009">
    <property type="protein sequence ID" value="GIJ21130.1"/>
    <property type="molecule type" value="Genomic_DNA"/>
</dbReference>
<organism evidence="4 5">
    <name type="scientific">Micromonospora lutea</name>
    <dbReference type="NCBI Taxonomy" id="419825"/>
    <lineage>
        <taxon>Bacteria</taxon>
        <taxon>Bacillati</taxon>
        <taxon>Actinomycetota</taxon>
        <taxon>Actinomycetes</taxon>
        <taxon>Micromonosporales</taxon>
        <taxon>Micromonosporaceae</taxon>
        <taxon>Micromonospora</taxon>
    </lineage>
</organism>
<gene>
    <name evidence="4" type="ORF">Vlu01_17540</name>
</gene>
<evidence type="ECO:0000313" key="4">
    <source>
        <dbReference type="EMBL" id="GIJ21130.1"/>
    </source>
</evidence>
<dbReference type="RefSeq" id="WP_203996403.1">
    <property type="nucleotide sequence ID" value="NZ_BOPB01000009.1"/>
</dbReference>